<dbReference type="EMBL" id="MU839838">
    <property type="protein sequence ID" value="KAK1753293.1"/>
    <property type="molecule type" value="Genomic_DNA"/>
</dbReference>
<gene>
    <name evidence="2" type="ORF">QBC47DRAFT_404649</name>
</gene>
<accession>A0AAJ0B7V4</accession>
<dbReference type="Proteomes" id="UP001239445">
    <property type="component" value="Unassembled WGS sequence"/>
</dbReference>
<reference evidence="2" key="1">
    <citation type="submission" date="2023-06" db="EMBL/GenBank/DDBJ databases">
        <title>Genome-scale phylogeny and comparative genomics of the fungal order Sordariales.</title>
        <authorList>
            <consortium name="Lawrence Berkeley National Laboratory"/>
            <person name="Hensen N."/>
            <person name="Bonometti L."/>
            <person name="Westerberg I."/>
            <person name="Brannstrom I.O."/>
            <person name="Guillou S."/>
            <person name="Cros-Aarteil S."/>
            <person name="Calhoun S."/>
            <person name="Haridas S."/>
            <person name="Kuo A."/>
            <person name="Mondo S."/>
            <person name="Pangilinan J."/>
            <person name="Riley R."/>
            <person name="Labutti K."/>
            <person name="Andreopoulos B."/>
            <person name="Lipzen A."/>
            <person name="Chen C."/>
            <person name="Yanf M."/>
            <person name="Daum C."/>
            <person name="Ng V."/>
            <person name="Clum A."/>
            <person name="Steindorff A."/>
            <person name="Ohm R."/>
            <person name="Martin F."/>
            <person name="Silar P."/>
            <person name="Natvig D."/>
            <person name="Lalanne C."/>
            <person name="Gautier V."/>
            <person name="Ament-Velasquez S.L."/>
            <person name="Kruys A."/>
            <person name="Hutchinson M.I."/>
            <person name="Powell A.J."/>
            <person name="Barry K."/>
            <person name="Miller A.N."/>
            <person name="Grigoriev I.V."/>
            <person name="Debuchy R."/>
            <person name="Gladieux P."/>
            <person name="Thoren M.H."/>
            <person name="Johannesson H."/>
        </authorList>
    </citation>
    <scope>NUCLEOTIDE SEQUENCE</scope>
    <source>
        <strain evidence="2">PSN4</strain>
    </source>
</reference>
<evidence type="ECO:0000313" key="2">
    <source>
        <dbReference type="EMBL" id="KAK1753293.1"/>
    </source>
</evidence>
<sequence>MLLPTLLSLLATAAAVPMPPNTTAADPWVAPTWWETIYTTVHPSDRLYIDTRPAWVGIQPTTTVTAPCTTTIRLPPPIQYSFVVSTIVATEGATPMPRYLRRPAYTNYTTFTETTYTETECATTVVRLHTTAATTTETVQAVPVVQTSVLCTFSTTSVAVVIPSQNKIKQIPPPSLSESVRIYVSPTTTTKTISDTATTSVYTTIPNGPQWVITHCINPLVIVFETVTTVTIARPMGTSTITDTADCVYRGWVTPAPSTVLGPGFAWWNELAAVAVGVSLGRHQEEVTQTEYFTRYVGATEWVGGSWGANEYVTVCAR</sequence>
<evidence type="ECO:0000256" key="1">
    <source>
        <dbReference type="SAM" id="SignalP"/>
    </source>
</evidence>
<feature type="chain" id="PRO_5042591555" evidence="1">
    <location>
        <begin position="16"/>
        <end position="318"/>
    </location>
</feature>
<keyword evidence="3" id="KW-1185">Reference proteome</keyword>
<comment type="caution">
    <text evidence="2">The sequence shown here is derived from an EMBL/GenBank/DDBJ whole genome shotgun (WGS) entry which is preliminary data.</text>
</comment>
<proteinExistence type="predicted"/>
<dbReference type="AlphaFoldDB" id="A0AAJ0B7V4"/>
<organism evidence="2 3">
    <name type="scientific">Echria macrotheca</name>
    <dbReference type="NCBI Taxonomy" id="438768"/>
    <lineage>
        <taxon>Eukaryota</taxon>
        <taxon>Fungi</taxon>
        <taxon>Dikarya</taxon>
        <taxon>Ascomycota</taxon>
        <taxon>Pezizomycotina</taxon>
        <taxon>Sordariomycetes</taxon>
        <taxon>Sordariomycetidae</taxon>
        <taxon>Sordariales</taxon>
        <taxon>Schizotheciaceae</taxon>
        <taxon>Echria</taxon>
    </lineage>
</organism>
<protein>
    <submittedName>
        <fullName evidence="2">Uncharacterized protein</fullName>
    </submittedName>
</protein>
<name>A0AAJ0B7V4_9PEZI</name>
<evidence type="ECO:0000313" key="3">
    <source>
        <dbReference type="Proteomes" id="UP001239445"/>
    </source>
</evidence>
<feature type="signal peptide" evidence="1">
    <location>
        <begin position="1"/>
        <end position="15"/>
    </location>
</feature>
<keyword evidence="1" id="KW-0732">Signal</keyword>